<protein>
    <submittedName>
        <fullName evidence="3">Uncharacterized protein LOC100371069</fullName>
    </submittedName>
</protein>
<keyword evidence="1" id="KW-0732">Signal</keyword>
<accession>A0ABM0GVD0</accession>
<feature type="signal peptide" evidence="1">
    <location>
        <begin position="1"/>
        <end position="18"/>
    </location>
</feature>
<gene>
    <name evidence="3" type="primary">LOC100371069</name>
</gene>
<feature type="chain" id="PRO_5045429181" evidence="1">
    <location>
        <begin position="19"/>
        <end position="172"/>
    </location>
</feature>
<dbReference type="RefSeq" id="XP_002738128.1">
    <property type="nucleotide sequence ID" value="XM_002738082.2"/>
</dbReference>
<evidence type="ECO:0000313" key="3">
    <source>
        <dbReference type="RefSeq" id="XP_002738128.1"/>
    </source>
</evidence>
<organism evidence="2 3">
    <name type="scientific">Saccoglossus kowalevskii</name>
    <name type="common">Acorn worm</name>
    <dbReference type="NCBI Taxonomy" id="10224"/>
    <lineage>
        <taxon>Eukaryota</taxon>
        <taxon>Metazoa</taxon>
        <taxon>Hemichordata</taxon>
        <taxon>Enteropneusta</taxon>
        <taxon>Harrimaniidae</taxon>
        <taxon>Saccoglossus</taxon>
    </lineage>
</organism>
<keyword evidence="2" id="KW-1185">Reference proteome</keyword>
<name>A0ABM0GVD0_SACKO</name>
<reference evidence="3" key="1">
    <citation type="submission" date="2025-08" db="UniProtKB">
        <authorList>
            <consortium name="RefSeq"/>
        </authorList>
    </citation>
    <scope>IDENTIFICATION</scope>
    <source>
        <tissue evidence="3">Testes</tissue>
    </source>
</reference>
<evidence type="ECO:0000256" key="1">
    <source>
        <dbReference type="SAM" id="SignalP"/>
    </source>
</evidence>
<evidence type="ECO:0000313" key="2">
    <source>
        <dbReference type="Proteomes" id="UP000694865"/>
    </source>
</evidence>
<proteinExistence type="predicted"/>
<dbReference type="Proteomes" id="UP000694865">
    <property type="component" value="Unplaced"/>
</dbReference>
<dbReference type="GeneID" id="100371069"/>
<sequence length="172" mass="19408">MYFKVVILVCACILNVYAEFINIEKEDIYEVIVGYQLQGGCDQLEIRCAMCEVDYGCIDFLDCLQNTCLYCDHEFFSHMCPMYDTLTRILKEGALNFGGSVTDSLQKTYMLIQAGFELCPDGSINLCDNECVQVEDACNHRYACISDEDSHAIFGVCGDIVDKRALPFNFSV</sequence>